<dbReference type="Proteomes" id="UP000494135">
    <property type="component" value="Unassembled WGS sequence"/>
</dbReference>
<sequence>MTIETTDWIDRYPDGTPDRLNALFERAPADGRWHLLLDMGFAPALRERIPAIERNDAAIVLYEGVYDGDDLLAISPCLVPLPADAAARRAMLEMVLRETSGRPMVSLLHGARDTAALAAHLRGQMEASAAADGEAFLVRFADTRCLPAWLAVLTPAQRCRFTDGVDAWHVFDRTGALVALDFGIASRAAGDKADAGRSGEPYLLDEDQVERLRQAAKIDTLVFHVRQRPESFGRLVATPSQAHACVSAAWARHDGPPAAASRAALDALDALVAAGYLVTELAPATSPA</sequence>
<dbReference type="AlphaFoldDB" id="A0A1X1PFA3"/>
<evidence type="ECO:0000313" key="3">
    <source>
        <dbReference type="EMBL" id="ORT84711.1"/>
    </source>
</evidence>
<organism evidence="3 4">
    <name type="scientific">Burkholderia puraquae</name>
    <dbReference type="NCBI Taxonomy" id="1904757"/>
    <lineage>
        <taxon>Bacteria</taxon>
        <taxon>Pseudomonadati</taxon>
        <taxon>Pseudomonadota</taxon>
        <taxon>Betaproteobacteria</taxon>
        <taxon>Burkholderiales</taxon>
        <taxon>Burkholderiaceae</taxon>
        <taxon>Burkholderia</taxon>
        <taxon>Burkholderia cepacia complex</taxon>
    </lineage>
</organism>
<evidence type="ECO:0000259" key="1">
    <source>
        <dbReference type="Pfam" id="PF13503"/>
    </source>
</evidence>
<proteinExistence type="predicted"/>
<keyword evidence="4" id="KW-1185">Reference proteome</keyword>
<reference evidence="3 4" key="1">
    <citation type="submission" date="2017-04" db="EMBL/GenBank/DDBJ databases">
        <title>Burkholderia puraquae sp. nov., a novel Burkholderia cepacia complex species from hospital setting samples.</title>
        <authorList>
            <person name="Martina P."/>
            <person name="Leguizamon M."/>
            <person name="Prieto C."/>
            <person name="Sousa S."/>
            <person name="Montanaro P."/>
            <person name="Draghi W."/>
            <person name="Staembler M."/>
            <person name="Bettiol M."/>
            <person name="Figoli C."/>
            <person name="Palau J."/>
            <person name="Alvarez F."/>
            <person name="Benetti S."/>
            <person name="Anchat E."/>
            <person name="Vescina C."/>
            <person name="Ferreras J."/>
            <person name="Lasch P."/>
            <person name="Lagares A."/>
            <person name="Zorreguieta A."/>
            <person name="Yantorno O."/>
            <person name="Bosch A."/>
        </authorList>
    </citation>
    <scope>NUCLEOTIDE SEQUENCE [LARGE SCALE GENOMIC DNA]</scope>
    <source>
        <strain evidence="3 4">CAMPA 1040</strain>
    </source>
</reference>
<feature type="domain" description="DUF4123" evidence="1">
    <location>
        <begin position="34"/>
        <end position="159"/>
    </location>
</feature>
<dbReference type="InterPro" id="IPR025391">
    <property type="entry name" value="DUF4123"/>
</dbReference>
<dbReference type="Proteomes" id="UP000193146">
    <property type="component" value="Unassembled WGS sequence"/>
</dbReference>
<dbReference type="Pfam" id="PF13503">
    <property type="entry name" value="DUF4123"/>
    <property type="match status" value="1"/>
</dbReference>
<accession>A0A1X1PFA3</accession>
<evidence type="ECO:0000313" key="5">
    <source>
        <dbReference type="Proteomes" id="UP000494135"/>
    </source>
</evidence>
<dbReference type="RefSeq" id="WP_085040536.1">
    <property type="nucleotide sequence ID" value="NZ_CADIKG010000011.1"/>
</dbReference>
<evidence type="ECO:0000313" key="4">
    <source>
        <dbReference type="Proteomes" id="UP000193146"/>
    </source>
</evidence>
<dbReference type="EMBL" id="NBYX01000009">
    <property type="protein sequence ID" value="ORT84711.1"/>
    <property type="molecule type" value="Genomic_DNA"/>
</dbReference>
<reference evidence="2 5" key="2">
    <citation type="submission" date="2020-04" db="EMBL/GenBank/DDBJ databases">
        <authorList>
            <person name="De Canck E."/>
        </authorList>
    </citation>
    <scope>NUCLEOTIDE SEQUENCE [LARGE SCALE GENOMIC DNA]</scope>
    <source>
        <strain evidence="2 5">LMG 29660</strain>
    </source>
</reference>
<dbReference type="OrthoDB" id="6008330at2"/>
<protein>
    <recommendedName>
        <fullName evidence="1">DUF4123 domain-containing protein</fullName>
    </recommendedName>
</protein>
<evidence type="ECO:0000313" key="2">
    <source>
        <dbReference type="EMBL" id="CAB3761575.1"/>
    </source>
</evidence>
<name>A0A1X1PFA3_9BURK</name>
<dbReference type="EMBL" id="CADIKG010000011">
    <property type="protein sequence ID" value="CAB3761575.1"/>
    <property type="molecule type" value="Genomic_DNA"/>
</dbReference>
<gene>
    <name evidence="3" type="ORF">B7G54_19380</name>
    <name evidence="2" type="ORF">LMG29660_04276</name>
</gene>